<dbReference type="InterPro" id="IPR001633">
    <property type="entry name" value="EAL_dom"/>
</dbReference>
<dbReference type="EMBL" id="JAPMLV010000001">
    <property type="protein sequence ID" value="MCX8301606.1"/>
    <property type="molecule type" value="Genomic_DNA"/>
</dbReference>
<name>A0ABT3X708_9ENTR</name>
<organism evidence="2 3">
    <name type="scientific">Enterobacter pseudoroggenkampii</name>
    <dbReference type="NCBI Taxonomy" id="2996112"/>
    <lineage>
        <taxon>Bacteria</taxon>
        <taxon>Pseudomonadati</taxon>
        <taxon>Pseudomonadota</taxon>
        <taxon>Gammaproteobacteria</taxon>
        <taxon>Enterobacterales</taxon>
        <taxon>Enterobacteriaceae</taxon>
        <taxon>Enterobacter</taxon>
    </lineage>
</organism>
<reference evidence="2" key="1">
    <citation type="submission" date="2022-11" db="EMBL/GenBank/DDBJ databases">
        <title>The draft genomes of two Enterobacter strains.</title>
        <authorList>
            <person name="He Y."/>
            <person name="Wu S."/>
            <person name="Feng Y."/>
            <person name="Zong Z."/>
        </authorList>
    </citation>
    <scope>NUCLEOTIDE SEQUENCE</scope>
    <source>
        <strain evidence="2">155092</strain>
    </source>
</reference>
<evidence type="ECO:0000259" key="1">
    <source>
        <dbReference type="PROSITE" id="PS50883"/>
    </source>
</evidence>
<evidence type="ECO:0000313" key="3">
    <source>
        <dbReference type="Proteomes" id="UP001163211"/>
    </source>
</evidence>
<accession>A0ABT3X708</accession>
<evidence type="ECO:0000313" key="2">
    <source>
        <dbReference type="EMBL" id="MCX8301606.1"/>
    </source>
</evidence>
<gene>
    <name evidence="2" type="ORF">OTG14_01340</name>
</gene>
<proteinExistence type="predicted"/>
<comment type="caution">
    <text evidence="2">The sequence shown here is derived from an EMBL/GenBank/DDBJ whole genome shotgun (WGS) entry which is preliminary data.</text>
</comment>
<dbReference type="SUPFAM" id="SSF141868">
    <property type="entry name" value="EAL domain-like"/>
    <property type="match status" value="1"/>
</dbReference>
<protein>
    <recommendedName>
        <fullName evidence="1">EAL domain-containing protein</fullName>
    </recommendedName>
</protein>
<keyword evidence="3" id="KW-1185">Reference proteome</keyword>
<dbReference type="RefSeq" id="WP_248272928.1">
    <property type="nucleotide sequence ID" value="NZ_JAPMLV010000001.1"/>
</dbReference>
<dbReference type="Gene3D" id="3.20.20.450">
    <property type="entry name" value="EAL domain"/>
    <property type="match status" value="1"/>
</dbReference>
<feature type="domain" description="EAL" evidence="1">
    <location>
        <begin position="1"/>
        <end position="71"/>
    </location>
</feature>
<sequence>MFTFDKIKIDGSFVKDAVVRPDCATVARAVAEGVETQEQFDRILEEGVQRYRVIFTRLPFRAKETLLPWKG</sequence>
<dbReference type="Proteomes" id="UP001163211">
    <property type="component" value="Unassembled WGS sequence"/>
</dbReference>
<dbReference type="PROSITE" id="PS50883">
    <property type="entry name" value="EAL"/>
    <property type="match status" value="1"/>
</dbReference>
<dbReference type="InterPro" id="IPR035919">
    <property type="entry name" value="EAL_sf"/>
</dbReference>